<dbReference type="RefSeq" id="WP_106191056.1">
    <property type="nucleotide sequence ID" value="NZ_PVTO01000003.1"/>
</dbReference>
<reference evidence="13 14" key="1">
    <citation type="submission" date="2018-03" db="EMBL/GenBank/DDBJ databases">
        <title>Genomic Encyclopedia of Archaeal and Bacterial Type Strains, Phase II (KMG-II): from individual species to whole genera.</title>
        <authorList>
            <person name="Goeker M."/>
        </authorList>
    </citation>
    <scope>NUCLEOTIDE SEQUENCE [LARGE SCALE GENOMIC DNA]</scope>
    <source>
        <strain evidence="13 14">DSM 13175</strain>
    </source>
</reference>
<keyword evidence="8" id="KW-0560">Oxidoreductase</keyword>
<dbReference type="Pfam" id="PF01266">
    <property type="entry name" value="DAO"/>
    <property type="match status" value="1"/>
</dbReference>
<comment type="caution">
    <text evidence="13">The sequence shown here is derived from an EMBL/GenBank/DDBJ whole genome shotgun (WGS) entry which is preliminary data.</text>
</comment>
<dbReference type="Pfam" id="PF16901">
    <property type="entry name" value="DAO_C"/>
    <property type="match status" value="1"/>
</dbReference>
<dbReference type="GO" id="GO:0004368">
    <property type="term" value="F:glycerol-3-phosphate dehydrogenase (quinone) activity"/>
    <property type="evidence" value="ECO:0007669"/>
    <property type="project" value="InterPro"/>
</dbReference>
<dbReference type="EMBL" id="PVTO01000003">
    <property type="protein sequence ID" value="PRY83672.1"/>
    <property type="molecule type" value="Genomic_DNA"/>
</dbReference>
<feature type="domain" description="Alpha-glycerophosphate oxidase C-terminal" evidence="12">
    <location>
        <begin position="409"/>
        <end position="533"/>
    </location>
</feature>
<evidence type="ECO:0000256" key="1">
    <source>
        <dbReference type="ARBA" id="ARBA00001974"/>
    </source>
</evidence>
<keyword evidence="14" id="KW-1185">Reference proteome</keyword>
<dbReference type="InterPro" id="IPR036188">
    <property type="entry name" value="FAD/NAD-bd_sf"/>
</dbReference>
<evidence type="ECO:0000256" key="9">
    <source>
        <dbReference type="ARBA" id="ARBA00032349"/>
    </source>
</evidence>
<evidence type="ECO:0000259" key="12">
    <source>
        <dbReference type="Pfam" id="PF16901"/>
    </source>
</evidence>
<dbReference type="InterPro" id="IPR038299">
    <property type="entry name" value="DAO_C_sf"/>
</dbReference>
<dbReference type="InterPro" id="IPR000447">
    <property type="entry name" value="G3P_DH_FAD-dep"/>
</dbReference>
<keyword evidence="6" id="KW-0319">Glycerol metabolism</keyword>
<evidence type="ECO:0000256" key="7">
    <source>
        <dbReference type="ARBA" id="ARBA00022827"/>
    </source>
</evidence>
<evidence type="ECO:0000256" key="8">
    <source>
        <dbReference type="ARBA" id="ARBA00023002"/>
    </source>
</evidence>
<accession>A0A2T0WAE8</accession>
<organism evidence="13 14">
    <name type="scientific">Alkalibacterium olivapovliticus</name>
    <dbReference type="NCBI Taxonomy" id="99907"/>
    <lineage>
        <taxon>Bacteria</taxon>
        <taxon>Bacillati</taxon>
        <taxon>Bacillota</taxon>
        <taxon>Bacilli</taxon>
        <taxon>Lactobacillales</taxon>
        <taxon>Carnobacteriaceae</taxon>
        <taxon>Alkalibacterium</taxon>
    </lineage>
</organism>
<comment type="catalytic activity">
    <reaction evidence="10">
        <text>sn-glycerol 3-phosphate + O2 = dihydroxyacetone phosphate + H2O2</text>
        <dbReference type="Rhea" id="RHEA:18369"/>
        <dbReference type="ChEBI" id="CHEBI:15379"/>
        <dbReference type="ChEBI" id="CHEBI:16240"/>
        <dbReference type="ChEBI" id="CHEBI:57597"/>
        <dbReference type="ChEBI" id="CHEBI:57642"/>
        <dbReference type="EC" id="1.1.3.21"/>
    </reaction>
</comment>
<evidence type="ECO:0000256" key="2">
    <source>
        <dbReference type="ARBA" id="ARBA00007330"/>
    </source>
</evidence>
<proteinExistence type="inferred from homology"/>
<name>A0A2T0WAE8_9LACT</name>
<protein>
    <recommendedName>
        <fullName evidence="4">Alpha-glycerophosphate oxidase</fullName>
        <ecNumber evidence="3">1.1.3.21</ecNumber>
    </recommendedName>
    <alternativeName>
        <fullName evidence="9">Glycerol-3-phosphate oxidase</fullName>
    </alternativeName>
</protein>
<dbReference type="AlphaFoldDB" id="A0A2T0WAE8"/>
<dbReference type="PRINTS" id="PR01001">
    <property type="entry name" value="FADG3PDH"/>
</dbReference>
<sequence>MIFSAQTRQDNIKKLTNEEMDVLIIGGGITGAGLALQSAARGMKVGLIEMQDFAGGTSSRSSKLVHGGLRYLKQFDVELVADVAKERAVIGSIAPHIVQPSYMLMPVYEEPGASFNKFTAEVVLHLYDYLADIDEKWAHYLVDKDKVLEEEPGLTDEGLLAGGFYLDYTNDDARLTIETIKKAHELGAVMTNYVKAEDFVYDEQGKIKAVRAMDTLTDNQFEIAAKVIVNATGPWSDEVRKKRSGETEEKMYPTKGVHFVVDRSKLPVSRTIYTDSGQEDNRMIFIIPRGNKTYFGTTDTPFEGSYEEPSITEEDIDYLLKTINHRFKEANITIEDIESSWSGLRPLIQDEDNNDPSGISRGHEIFVEDDGLITIAGGKLTDYRRMAEDASEVIDREFEKLNVSFDQVDTQTIPLSGGDVENPKAFDQFIEQHIEEGVKAGLTEEEAHDLADWYGTNVEKLYALKSRAETYNLPLKDALQLAYGLEHEMVMAPEDFFGRRTDTLLFAMDRISQLKTPVLKVLSEELGWSDQEKRNWSEHLEERITDTALDNFKRTQRGD</sequence>
<feature type="domain" description="FAD dependent oxidoreductase" evidence="11">
    <location>
        <begin position="21"/>
        <end position="352"/>
    </location>
</feature>
<keyword evidence="7" id="KW-0274">FAD</keyword>
<keyword evidence="5" id="KW-0285">Flavoprotein</keyword>
<dbReference type="PANTHER" id="PTHR11985:SF35">
    <property type="entry name" value="ANAEROBIC GLYCEROL-3-PHOSPHATE DEHYDROGENASE SUBUNIT A"/>
    <property type="match status" value="1"/>
</dbReference>
<evidence type="ECO:0000256" key="3">
    <source>
        <dbReference type="ARBA" id="ARBA00013104"/>
    </source>
</evidence>
<evidence type="ECO:0000256" key="5">
    <source>
        <dbReference type="ARBA" id="ARBA00022630"/>
    </source>
</evidence>
<dbReference type="Gene3D" id="3.30.9.10">
    <property type="entry name" value="D-Amino Acid Oxidase, subunit A, domain 2"/>
    <property type="match status" value="1"/>
</dbReference>
<dbReference type="EC" id="1.1.3.21" evidence="3"/>
<evidence type="ECO:0000256" key="10">
    <source>
        <dbReference type="ARBA" id="ARBA00049503"/>
    </source>
</evidence>
<dbReference type="PROSITE" id="PS00977">
    <property type="entry name" value="FAD_G3PDH_1"/>
    <property type="match status" value="1"/>
</dbReference>
<comment type="cofactor">
    <cofactor evidence="1">
        <name>FAD</name>
        <dbReference type="ChEBI" id="CHEBI:57692"/>
    </cofactor>
</comment>
<dbReference type="GO" id="GO:0004369">
    <property type="term" value="F:glycerol-3-phosphate oxidase activity"/>
    <property type="evidence" value="ECO:0007669"/>
    <property type="project" value="UniProtKB-EC"/>
</dbReference>
<evidence type="ECO:0000256" key="4">
    <source>
        <dbReference type="ARBA" id="ARBA00021658"/>
    </source>
</evidence>
<dbReference type="InterPro" id="IPR031656">
    <property type="entry name" value="DAO_C"/>
</dbReference>
<dbReference type="Proteomes" id="UP000238205">
    <property type="component" value="Unassembled WGS sequence"/>
</dbReference>
<dbReference type="SUPFAM" id="SSF51905">
    <property type="entry name" value="FAD/NAD(P)-binding domain"/>
    <property type="match status" value="1"/>
</dbReference>
<dbReference type="SUPFAM" id="SSF54373">
    <property type="entry name" value="FAD-linked reductases, C-terminal domain"/>
    <property type="match status" value="1"/>
</dbReference>
<dbReference type="Gene3D" id="3.50.50.60">
    <property type="entry name" value="FAD/NAD(P)-binding domain"/>
    <property type="match status" value="1"/>
</dbReference>
<gene>
    <name evidence="13" type="ORF">CLV38_10395</name>
</gene>
<dbReference type="PANTHER" id="PTHR11985">
    <property type="entry name" value="GLYCEROL-3-PHOSPHATE DEHYDROGENASE"/>
    <property type="match status" value="1"/>
</dbReference>
<evidence type="ECO:0000259" key="11">
    <source>
        <dbReference type="Pfam" id="PF01266"/>
    </source>
</evidence>
<comment type="similarity">
    <text evidence="2">Belongs to the FAD-dependent glycerol-3-phosphate dehydrogenase family.</text>
</comment>
<dbReference type="InterPro" id="IPR006076">
    <property type="entry name" value="FAD-dep_OxRdtase"/>
</dbReference>
<evidence type="ECO:0000313" key="13">
    <source>
        <dbReference type="EMBL" id="PRY83672.1"/>
    </source>
</evidence>
<evidence type="ECO:0000313" key="14">
    <source>
        <dbReference type="Proteomes" id="UP000238205"/>
    </source>
</evidence>
<dbReference type="GO" id="GO:0006071">
    <property type="term" value="P:glycerol metabolic process"/>
    <property type="evidence" value="ECO:0007669"/>
    <property type="project" value="UniProtKB-KW"/>
</dbReference>
<dbReference type="Gene3D" id="1.10.8.870">
    <property type="entry name" value="Alpha-glycerophosphate oxidase, cap domain"/>
    <property type="match status" value="1"/>
</dbReference>
<evidence type="ECO:0000256" key="6">
    <source>
        <dbReference type="ARBA" id="ARBA00022798"/>
    </source>
</evidence>
<dbReference type="OrthoDB" id="9766796at2"/>
<dbReference type="GO" id="GO:0046168">
    <property type="term" value="P:glycerol-3-phosphate catabolic process"/>
    <property type="evidence" value="ECO:0007669"/>
    <property type="project" value="TreeGrafter"/>
</dbReference>